<sequence>MEPQAHTESLDDASALLAAHMITATSPVCAQDAVAFCQKEANVIALLREAPDLVEPRKIIDALSAVRLCMSAHADVLSVDCVNALSTDGELRASTTAASVQSAHLKALRNDGGDEDSSMEINIYYSRHHNEAGSPLRSDNALAARHVQSSESLSSLTGVLAHPATWAIVLPFFAVGVYVSLSKVATFLRRRREERRIESKLYMPVN</sequence>
<keyword evidence="1" id="KW-0812">Transmembrane</keyword>
<dbReference type="Proteomes" id="UP001162031">
    <property type="component" value="Unassembled WGS sequence"/>
</dbReference>
<protein>
    <submittedName>
        <fullName evidence="2">Uncharacterized protein</fullName>
    </submittedName>
</protein>
<evidence type="ECO:0000313" key="3">
    <source>
        <dbReference type="Proteomes" id="UP001162031"/>
    </source>
</evidence>
<dbReference type="AlphaFoldDB" id="A0AAV0U480"/>
<comment type="caution">
    <text evidence="2">The sequence shown here is derived from an EMBL/GenBank/DDBJ whole genome shotgun (WGS) entry which is preliminary data.</text>
</comment>
<evidence type="ECO:0000313" key="2">
    <source>
        <dbReference type="EMBL" id="CAI5731636.1"/>
    </source>
</evidence>
<keyword evidence="1" id="KW-1133">Transmembrane helix</keyword>
<dbReference type="EMBL" id="CANTFL010001109">
    <property type="protein sequence ID" value="CAI5731636.1"/>
    <property type="molecule type" value="Genomic_DNA"/>
</dbReference>
<proteinExistence type="predicted"/>
<keyword evidence="1" id="KW-0472">Membrane</keyword>
<organism evidence="2 3">
    <name type="scientific">Hyaloperonospora brassicae</name>
    <name type="common">Brassica downy mildew</name>
    <name type="synonym">Peronospora brassicae</name>
    <dbReference type="NCBI Taxonomy" id="162125"/>
    <lineage>
        <taxon>Eukaryota</taxon>
        <taxon>Sar</taxon>
        <taxon>Stramenopiles</taxon>
        <taxon>Oomycota</taxon>
        <taxon>Peronosporomycetes</taxon>
        <taxon>Peronosporales</taxon>
        <taxon>Peronosporaceae</taxon>
        <taxon>Hyaloperonospora</taxon>
    </lineage>
</organism>
<keyword evidence="3" id="KW-1185">Reference proteome</keyword>
<feature type="transmembrane region" description="Helical" evidence="1">
    <location>
        <begin position="164"/>
        <end position="188"/>
    </location>
</feature>
<reference evidence="2" key="1">
    <citation type="submission" date="2022-12" db="EMBL/GenBank/DDBJ databases">
        <authorList>
            <person name="Webb A."/>
        </authorList>
    </citation>
    <scope>NUCLEOTIDE SEQUENCE</scope>
    <source>
        <strain evidence="2">Hp1</strain>
    </source>
</reference>
<name>A0AAV0U480_HYABA</name>
<accession>A0AAV0U480</accession>
<gene>
    <name evidence="2" type="ORF">HBR001_LOCUS5256</name>
</gene>
<evidence type="ECO:0000256" key="1">
    <source>
        <dbReference type="SAM" id="Phobius"/>
    </source>
</evidence>